<organism evidence="2 3">
    <name type="scientific">Lithospermum erythrorhizon</name>
    <name type="common">Purple gromwell</name>
    <name type="synonym">Lithospermum officinale var. erythrorhizon</name>
    <dbReference type="NCBI Taxonomy" id="34254"/>
    <lineage>
        <taxon>Eukaryota</taxon>
        <taxon>Viridiplantae</taxon>
        <taxon>Streptophyta</taxon>
        <taxon>Embryophyta</taxon>
        <taxon>Tracheophyta</taxon>
        <taxon>Spermatophyta</taxon>
        <taxon>Magnoliopsida</taxon>
        <taxon>eudicotyledons</taxon>
        <taxon>Gunneridae</taxon>
        <taxon>Pentapetalae</taxon>
        <taxon>asterids</taxon>
        <taxon>lamiids</taxon>
        <taxon>Boraginales</taxon>
        <taxon>Boraginaceae</taxon>
        <taxon>Boraginoideae</taxon>
        <taxon>Lithospermeae</taxon>
        <taxon>Lithospermum</taxon>
    </lineage>
</organism>
<comment type="caution">
    <text evidence="2">The sequence shown here is derived from an EMBL/GenBank/DDBJ whole genome shotgun (WGS) entry which is preliminary data.</text>
</comment>
<proteinExistence type="predicted"/>
<evidence type="ECO:0000313" key="2">
    <source>
        <dbReference type="EMBL" id="GAA0181611.1"/>
    </source>
</evidence>
<keyword evidence="1" id="KW-0175">Coiled coil</keyword>
<protein>
    <recommendedName>
        <fullName evidence="4">Kinetochore protein SPC25</fullName>
    </recommendedName>
</protein>
<evidence type="ECO:0000256" key="1">
    <source>
        <dbReference type="SAM" id="Coils"/>
    </source>
</evidence>
<sequence length="227" mass="25603">MAPRYTPIVDPYPAFAQAMKHITQVCLSTPLLSRLSRRTDFLVIDNNSLRYKVDAMKKTIAFKTSLNRGLDKECKAKKSELEVQANRVKDLTEELAKERDASKAWSAEKAILQLERVKVDKANKSFETLDQAKRDAEVALSSAVAQADVARIQFANDTMRAFLNSPTYIAKVGHECTAYLFTIINESPIKYSELMVLFTGEKVKRPDWFGNLSFGMPTTPAEEVAFR</sequence>
<dbReference type="EMBL" id="BAABME010010746">
    <property type="protein sequence ID" value="GAA0181611.1"/>
    <property type="molecule type" value="Genomic_DNA"/>
</dbReference>
<keyword evidence="3" id="KW-1185">Reference proteome</keyword>
<dbReference type="AlphaFoldDB" id="A0AAV3RQL9"/>
<reference evidence="2 3" key="1">
    <citation type="submission" date="2024-01" db="EMBL/GenBank/DDBJ databases">
        <title>The complete chloroplast genome sequence of Lithospermum erythrorhizon: insights into the phylogenetic relationship among Boraginaceae species and the maternal lineages of purple gromwells.</title>
        <authorList>
            <person name="Okada T."/>
            <person name="Watanabe K."/>
        </authorList>
    </citation>
    <scope>NUCLEOTIDE SEQUENCE [LARGE SCALE GENOMIC DNA]</scope>
</reference>
<name>A0AAV3RQL9_LITER</name>
<accession>A0AAV3RQL9</accession>
<evidence type="ECO:0008006" key="4">
    <source>
        <dbReference type="Google" id="ProtNLM"/>
    </source>
</evidence>
<dbReference type="Proteomes" id="UP001454036">
    <property type="component" value="Unassembled WGS sequence"/>
</dbReference>
<evidence type="ECO:0000313" key="3">
    <source>
        <dbReference type="Proteomes" id="UP001454036"/>
    </source>
</evidence>
<feature type="coiled-coil region" evidence="1">
    <location>
        <begin position="74"/>
        <end position="108"/>
    </location>
</feature>
<gene>
    <name evidence="2" type="ORF">LIER_30262</name>
</gene>